<dbReference type="PATRIC" id="fig|1203610.3.peg.3404"/>
<organism evidence="2 3">
    <name type="scientific">Parabacteroides gordonii MS-1 = DSM 23371</name>
    <dbReference type="NCBI Taxonomy" id="1203610"/>
    <lineage>
        <taxon>Bacteria</taxon>
        <taxon>Pseudomonadati</taxon>
        <taxon>Bacteroidota</taxon>
        <taxon>Bacteroidia</taxon>
        <taxon>Bacteroidales</taxon>
        <taxon>Tannerellaceae</taxon>
        <taxon>Parabacteroides</taxon>
    </lineage>
</organism>
<dbReference type="EMBL" id="AQHW01000015">
    <property type="protein sequence ID" value="KKB55866.1"/>
    <property type="molecule type" value="Genomic_DNA"/>
</dbReference>
<feature type="domain" description="Helicase-associated" evidence="1">
    <location>
        <begin position="92"/>
        <end position="156"/>
    </location>
</feature>
<evidence type="ECO:0000313" key="2">
    <source>
        <dbReference type="EMBL" id="KKB55866.1"/>
    </source>
</evidence>
<reference evidence="2 3" key="1">
    <citation type="submission" date="2013-04" db="EMBL/GenBank/DDBJ databases">
        <title>The Genome Sequence of Parabacteroides gordonii DSM 23371.</title>
        <authorList>
            <consortium name="The Broad Institute Genomics Platform"/>
            <person name="Earl A."/>
            <person name="Ward D."/>
            <person name="Feldgarden M."/>
            <person name="Gevers D."/>
            <person name="Martens E."/>
            <person name="Sakamoto M."/>
            <person name="Benno Y."/>
            <person name="Suzuki N."/>
            <person name="Matsunaga N."/>
            <person name="Koshihara K."/>
            <person name="Seki M."/>
            <person name="Komiya H."/>
            <person name="Walker B."/>
            <person name="Young S."/>
            <person name="Zeng Q."/>
            <person name="Gargeya S."/>
            <person name="Fitzgerald M."/>
            <person name="Haas B."/>
            <person name="Abouelleil A."/>
            <person name="Allen A.W."/>
            <person name="Alvarado L."/>
            <person name="Arachchi H.M."/>
            <person name="Berlin A.M."/>
            <person name="Chapman S.B."/>
            <person name="Gainer-Dewar J."/>
            <person name="Goldberg J."/>
            <person name="Griggs A."/>
            <person name="Gujja S."/>
            <person name="Hansen M."/>
            <person name="Howarth C."/>
            <person name="Imamovic A."/>
            <person name="Ireland A."/>
            <person name="Larimer J."/>
            <person name="McCowan C."/>
            <person name="Murphy C."/>
            <person name="Pearson M."/>
            <person name="Poon T.W."/>
            <person name="Priest M."/>
            <person name="Roberts A."/>
            <person name="Saif S."/>
            <person name="Shea T."/>
            <person name="Sisk P."/>
            <person name="Sykes S."/>
            <person name="Wortman J."/>
            <person name="Nusbaum C."/>
            <person name="Birren B."/>
        </authorList>
    </citation>
    <scope>NUCLEOTIDE SEQUENCE [LARGE SCALE GENOMIC DNA]</scope>
    <source>
        <strain evidence="2 3">MS-1</strain>
    </source>
</reference>
<keyword evidence="3" id="KW-1185">Reference proteome</keyword>
<dbReference type="STRING" id="1203610.HMPREF1536_03342"/>
<dbReference type="InterPro" id="IPR005114">
    <property type="entry name" value="Helicase_assoc"/>
</dbReference>
<gene>
    <name evidence="2" type="ORF">HMPREF1536_03342</name>
</gene>
<dbReference type="RefSeq" id="WP_044191353.1">
    <property type="nucleotide sequence ID" value="NZ_AUAE01000008.1"/>
</dbReference>
<dbReference type="HOGENOM" id="CLU_879537_0_0_10"/>
<dbReference type="AlphaFoldDB" id="A0A0F5JDC7"/>
<accession>A0A0F5JDC7</accession>
<evidence type="ECO:0000259" key="1">
    <source>
        <dbReference type="Pfam" id="PF03457"/>
    </source>
</evidence>
<proteinExistence type="predicted"/>
<comment type="caution">
    <text evidence="2">The sequence shown here is derived from an EMBL/GenBank/DDBJ whole genome shotgun (WGS) entry which is preliminary data.</text>
</comment>
<dbReference type="PANTHER" id="PTHR33418">
    <property type="entry name" value="HELICASE-ASSOCIATED"/>
    <property type="match status" value="1"/>
</dbReference>
<feature type="domain" description="Helicase-associated" evidence="1">
    <location>
        <begin position="164"/>
        <end position="229"/>
    </location>
</feature>
<protein>
    <recommendedName>
        <fullName evidence="1">Helicase-associated domain-containing protein</fullName>
    </recommendedName>
</protein>
<sequence>MEQRNRTKKKSKARKPSKIRIKRDIKYRSTIAFFKKHERWPSPTAKDEKELELGQWVVRVRYVRNHHPERLPEKVIRLIDKIDAAKLQKSIDQWEGNYYKLKDFVTNEKRWPVPNESNPEETRLYNWCTTQKSVRNGILQGRLSQERIMMLDAIGFTWQKNRKKRSWNESFALVKKYHAHYGRWPAHATNSEETRLAKWCSKMRAYRYGTDPSGKLTSAQIKKLTDIGFEWEISATSNGRSEEQLNRIWIGRYTEFCDFIATNKRYPSVTAREEKEKALYSWWMRMAYLKRKGKLNNDRIQLLDSIGFRWGKKGRI</sequence>
<dbReference type="Proteomes" id="UP000033035">
    <property type="component" value="Unassembled WGS sequence"/>
</dbReference>
<dbReference type="Gene3D" id="6.10.140.530">
    <property type="match status" value="3"/>
</dbReference>
<dbReference type="PANTHER" id="PTHR33418:SF1">
    <property type="entry name" value="HELICASE-ASSOCIATED DOMAIN-CONTAINING PROTEIN"/>
    <property type="match status" value="1"/>
</dbReference>
<name>A0A0F5JDC7_9BACT</name>
<dbReference type="Pfam" id="PF03457">
    <property type="entry name" value="HA"/>
    <property type="match status" value="2"/>
</dbReference>
<evidence type="ECO:0000313" key="3">
    <source>
        <dbReference type="Proteomes" id="UP000033035"/>
    </source>
</evidence>